<dbReference type="AlphaFoldDB" id="A0A1M7TQ16"/>
<dbReference type="RefSeq" id="WP_083587969.1">
    <property type="nucleotide sequence ID" value="NZ_LT670849.1"/>
</dbReference>
<proteinExistence type="predicted"/>
<reference evidence="2" key="1">
    <citation type="submission" date="2016-11" db="EMBL/GenBank/DDBJ databases">
        <authorList>
            <person name="Varghese N."/>
            <person name="Submissions S."/>
        </authorList>
    </citation>
    <scope>NUCLEOTIDE SEQUENCE [LARGE SCALE GENOMIC DNA]</scope>
    <source>
        <strain evidence="2">GAS401</strain>
    </source>
</reference>
<dbReference type="InterPro" id="IPR006311">
    <property type="entry name" value="TAT_signal"/>
</dbReference>
<name>A0A1M7TQ16_9BRAD</name>
<evidence type="ECO:0000313" key="2">
    <source>
        <dbReference type="Proteomes" id="UP000184096"/>
    </source>
</evidence>
<dbReference type="PROSITE" id="PS51318">
    <property type="entry name" value="TAT"/>
    <property type="match status" value="1"/>
</dbReference>
<dbReference type="OrthoDB" id="8400810at2"/>
<organism evidence="1 2">
    <name type="scientific">Bradyrhizobium erythrophlei</name>
    <dbReference type="NCBI Taxonomy" id="1437360"/>
    <lineage>
        <taxon>Bacteria</taxon>
        <taxon>Pseudomonadati</taxon>
        <taxon>Pseudomonadota</taxon>
        <taxon>Alphaproteobacteria</taxon>
        <taxon>Hyphomicrobiales</taxon>
        <taxon>Nitrobacteraceae</taxon>
        <taxon>Bradyrhizobium</taxon>
    </lineage>
</organism>
<dbReference type="SUPFAM" id="SSF160935">
    <property type="entry name" value="VPA0735-like"/>
    <property type="match status" value="1"/>
</dbReference>
<dbReference type="Proteomes" id="UP000184096">
    <property type="component" value="Chromosome I"/>
</dbReference>
<sequence length="241" mass="25901">MKREGFDRRDFLKSAVVSGAAAASVTTTIAAPDAAQAQQPAQTAPTPTEPAGYAFLNLDEAAFVEALVDHMVPADEISPKGTDLGVNIYIDRALAGGWGKGDRLYMQGPWKLGTPAQGYQLPLTPAQLYRAGIAATNAHCRKAYGNTFDRITADQRQEVLTGLSTGKITFDDGLPVRVFWTTLYQTVVEGMYSDPIYGGNRNKAGWAIIGFPGVIAVHRDHVAQYRGKPFPTKPVGIADMS</sequence>
<protein>
    <submittedName>
        <fullName evidence="1">Gluconate 2-dehydrogenase gamma chain</fullName>
    </submittedName>
</protein>
<gene>
    <name evidence="1" type="ORF">SAMN05444170_2339</name>
</gene>
<dbReference type="InterPro" id="IPR027056">
    <property type="entry name" value="Gluconate_2DH_su3"/>
</dbReference>
<dbReference type="EMBL" id="LT670849">
    <property type="protein sequence ID" value="SHN72819.1"/>
    <property type="molecule type" value="Genomic_DNA"/>
</dbReference>
<accession>A0A1M7TQ16</accession>
<evidence type="ECO:0000313" key="1">
    <source>
        <dbReference type="EMBL" id="SHN72819.1"/>
    </source>
</evidence>
<dbReference type="Pfam" id="PF13618">
    <property type="entry name" value="Gluconate_2-dh3"/>
    <property type="match status" value="1"/>
</dbReference>
<keyword evidence="2" id="KW-1185">Reference proteome</keyword>